<feature type="region of interest" description="Disordered" evidence="1">
    <location>
        <begin position="130"/>
        <end position="165"/>
    </location>
</feature>
<organism evidence="2 3">
    <name type="scientific">Diacronema lutheri</name>
    <name type="common">Unicellular marine alga</name>
    <name type="synonym">Monochrysis lutheri</name>
    <dbReference type="NCBI Taxonomy" id="2081491"/>
    <lineage>
        <taxon>Eukaryota</taxon>
        <taxon>Haptista</taxon>
        <taxon>Haptophyta</taxon>
        <taxon>Pavlovophyceae</taxon>
        <taxon>Pavlovales</taxon>
        <taxon>Pavlovaceae</taxon>
        <taxon>Diacronema</taxon>
    </lineage>
</organism>
<gene>
    <name evidence="2" type="ORF">KFE25_009612</name>
</gene>
<dbReference type="AlphaFoldDB" id="A0A8J5XKU0"/>
<proteinExistence type="predicted"/>
<evidence type="ECO:0000313" key="2">
    <source>
        <dbReference type="EMBL" id="KAG8471191.1"/>
    </source>
</evidence>
<evidence type="ECO:0000313" key="3">
    <source>
        <dbReference type="Proteomes" id="UP000751190"/>
    </source>
</evidence>
<dbReference type="Proteomes" id="UP000751190">
    <property type="component" value="Unassembled WGS sequence"/>
</dbReference>
<dbReference type="EMBL" id="JAGTXO010000001">
    <property type="protein sequence ID" value="KAG8471191.1"/>
    <property type="molecule type" value="Genomic_DNA"/>
</dbReference>
<feature type="compositionally biased region" description="Basic and acidic residues" evidence="1">
    <location>
        <begin position="136"/>
        <end position="148"/>
    </location>
</feature>
<sequence length="165" mass="17735">MPADEATELHRLRTEVFELKGSLEAERLARFRLEGRFDDLFERFENLAREHDANTTLAGGVGALRLGVDEAQGALSGPPAASADTSDALAALAAAQAQYLREESANASAASPAVGTVDAGDESYWAAHRTGSWQGEVRDDGVEEDTRPRKVTAATEDDYWSQHCG</sequence>
<accession>A0A8J5XKU0</accession>
<evidence type="ECO:0000256" key="1">
    <source>
        <dbReference type="SAM" id="MobiDB-lite"/>
    </source>
</evidence>
<reference evidence="2" key="1">
    <citation type="submission" date="2021-05" db="EMBL/GenBank/DDBJ databases">
        <title>The genome of the haptophyte Pavlova lutheri (Diacronema luteri, Pavlovales) - a model for lipid biosynthesis in eukaryotic algae.</title>
        <authorList>
            <person name="Hulatt C.J."/>
            <person name="Posewitz M.C."/>
        </authorList>
    </citation>
    <scope>NUCLEOTIDE SEQUENCE</scope>
    <source>
        <strain evidence="2">NIVA-4/92</strain>
    </source>
</reference>
<comment type="caution">
    <text evidence="2">The sequence shown here is derived from an EMBL/GenBank/DDBJ whole genome shotgun (WGS) entry which is preliminary data.</text>
</comment>
<keyword evidence="3" id="KW-1185">Reference proteome</keyword>
<name>A0A8J5XKU0_DIALT</name>
<protein>
    <submittedName>
        <fullName evidence="2">Uncharacterized protein</fullName>
    </submittedName>
</protein>